<feature type="domain" description="Flagella basal body P-ring formation protein FlgA SAF" evidence="3">
    <location>
        <begin position="58"/>
        <end position="180"/>
    </location>
</feature>
<organism evidence="4 5">
    <name type="scientific">Rhizobium loti</name>
    <name type="common">Mesorhizobium loti</name>
    <dbReference type="NCBI Taxonomy" id="381"/>
    <lineage>
        <taxon>Bacteria</taxon>
        <taxon>Pseudomonadati</taxon>
        <taxon>Pseudomonadota</taxon>
        <taxon>Alphaproteobacteria</taxon>
        <taxon>Hyphomicrobiales</taxon>
        <taxon>Phyllobacteriaceae</taxon>
        <taxon>Mesorhizobium</taxon>
    </lineage>
</organism>
<feature type="region of interest" description="Disordered" evidence="2">
    <location>
        <begin position="27"/>
        <end position="46"/>
    </location>
</feature>
<dbReference type="Pfam" id="PF13144">
    <property type="entry name" value="ChapFlgA"/>
    <property type="match status" value="1"/>
</dbReference>
<dbReference type="CDD" id="cd11614">
    <property type="entry name" value="SAF_CpaB_FlgA_like"/>
    <property type="match status" value="1"/>
</dbReference>
<keyword evidence="1" id="KW-1005">Bacterial flagellum biogenesis</keyword>
<comment type="similarity">
    <text evidence="1">Belongs to the FlgA family.</text>
</comment>
<dbReference type="PANTHER" id="PTHR36307:SF1">
    <property type="entry name" value="FLAGELLA BASAL BODY P-RING FORMATION PROTEIN FLGA"/>
    <property type="match status" value="1"/>
</dbReference>
<accession>A0A8E3B7P2</accession>
<dbReference type="Proteomes" id="UP000245631">
    <property type="component" value="Unassembled WGS sequence"/>
</dbReference>
<dbReference type="GeneID" id="61050085"/>
<dbReference type="AlphaFoldDB" id="A0A8E3B7P2"/>
<keyword evidence="1" id="KW-0574">Periplasm</keyword>
<protein>
    <recommendedName>
        <fullName evidence="1">Flagella basal body P-ring formation protein FlgA</fullName>
    </recommendedName>
</protein>
<evidence type="ECO:0000256" key="2">
    <source>
        <dbReference type="SAM" id="MobiDB-lite"/>
    </source>
</evidence>
<comment type="function">
    <text evidence="1">Involved in the assembly process of the P-ring formation. It may associate with FlgF on the rod constituting a structure essential for the P-ring assembly or may act as a modulator protein for the P-ring assembly.</text>
</comment>
<feature type="signal peptide" evidence="1">
    <location>
        <begin position="1"/>
        <end position="29"/>
    </location>
</feature>
<dbReference type="GO" id="GO:0042597">
    <property type="term" value="C:periplasmic space"/>
    <property type="evidence" value="ECO:0007669"/>
    <property type="project" value="UniProtKB-SubCell"/>
</dbReference>
<reference evidence="4 5" key="1">
    <citation type="submission" date="2018-05" db="EMBL/GenBank/DDBJ databases">
        <title>Genomic Encyclopedia of Type Strains, Phase IV (KMG-IV): sequencing the most valuable type-strain genomes for metagenomic binning, comparative biology and taxonomic classification.</title>
        <authorList>
            <person name="Goeker M."/>
        </authorList>
    </citation>
    <scope>NUCLEOTIDE SEQUENCE [LARGE SCALE GENOMIC DNA]</scope>
    <source>
        <strain evidence="4 5">DSM 2626</strain>
    </source>
</reference>
<dbReference type="GO" id="GO:0044780">
    <property type="term" value="P:bacterial-type flagellum assembly"/>
    <property type="evidence" value="ECO:0007669"/>
    <property type="project" value="InterPro"/>
</dbReference>
<evidence type="ECO:0000256" key="1">
    <source>
        <dbReference type="RuleBase" id="RU362063"/>
    </source>
</evidence>
<comment type="subcellular location">
    <subcellularLocation>
        <location evidence="1">Periplasm</location>
    </subcellularLocation>
</comment>
<feature type="chain" id="PRO_5034263624" description="Flagella basal body P-ring formation protein FlgA" evidence="1">
    <location>
        <begin position="30"/>
        <end position="183"/>
    </location>
</feature>
<keyword evidence="4" id="KW-0969">Cilium</keyword>
<keyword evidence="4" id="KW-0966">Cell projection</keyword>
<name>A0A8E3B7P2_RHILI</name>
<dbReference type="InterPro" id="IPR017585">
    <property type="entry name" value="SAF_FlgA"/>
</dbReference>
<feature type="compositionally biased region" description="Polar residues" evidence="2">
    <location>
        <begin position="29"/>
        <end position="46"/>
    </location>
</feature>
<dbReference type="PANTHER" id="PTHR36307">
    <property type="entry name" value="FLAGELLA BASAL BODY P-RING FORMATION PROTEIN FLGA"/>
    <property type="match status" value="1"/>
</dbReference>
<dbReference type="RefSeq" id="WP_109659396.1">
    <property type="nucleotide sequence ID" value="NZ_QGGH01000001.1"/>
</dbReference>
<comment type="caution">
    <text evidence="4">The sequence shown here is derived from an EMBL/GenBank/DDBJ whole genome shotgun (WGS) entry which is preliminary data.</text>
</comment>
<sequence length="183" mass="18930">MMSTPGLLSVFRRTALAFALVTGGMPASAQESTNQSTDQSADQSATQIAGNQAVGEVVLIPSRVIYPGETINLAALKKVTLIVGKHKPEAVATRAEELDGKVAKRTLLPGRYIPSIAIREAWLVEQGASVQVFFIAGGLTISATAVTLQPGAAGDLVKVRNIDSGKILSGTVMADGTIQVSAS</sequence>
<evidence type="ECO:0000313" key="5">
    <source>
        <dbReference type="Proteomes" id="UP000245631"/>
    </source>
</evidence>
<keyword evidence="4" id="KW-0282">Flagellum</keyword>
<gene>
    <name evidence="4" type="ORF">C8D77_101741</name>
</gene>
<evidence type="ECO:0000259" key="3">
    <source>
        <dbReference type="Pfam" id="PF13144"/>
    </source>
</evidence>
<dbReference type="Gene3D" id="2.30.30.760">
    <property type="match status" value="1"/>
</dbReference>
<dbReference type="NCBIfam" id="TIGR03170">
    <property type="entry name" value="flgA_cterm"/>
    <property type="match status" value="1"/>
</dbReference>
<evidence type="ECO:0000313" key="4">
    <source>
        <dbReference type="EMBL" id="PWJ94058.1"/>
    </source>
</evidence>
<dbReference type="EMBL" id="QGGH01000001">
    <property type="protein sequence ID" value="PWJ94058.1"/>
    <property type="molecule type" value="Genomic_DNA"/>
</dbReference>
<dbReference type="InterPro" id="IPR039246">
    <property type="entry name" value="Flagellar_FlgA"/>
</dbReference>
<proteinExistence type="inferred from homology"/>
<keyword evidence="1" id="KW-0732">Signal</keyword>